<evidence type="ECO:0000256" key="3">
    <source>
        <dbReference type="ARBA" id="ARBA00006576"/>
    </source>
</evidence>
<dbReference type="NCBIfam" id="TIGR01354">
    <property type="entry name" value="cyt_deam_tetra"/>
    <property type="match status" value="1"/>
</dbReference>
<comment type="catalytic activity">
    <reaction evidence="11 12">
        <text>cytidine + H2O + H(+) = uridine + NH4(+)</text>
        <dbReference type="Rhea" id="RHEA:16069"/>
        <dbReference type="ChEBI" id="CHEBI:15377"/>
        <dbReference type="ChEBI" id="CHEBI:15378"/>
        <dbReference type="ChEBI" id="CHEBI:16704"/>
        <dbReference type="ChEBI" id="CHEBI:17562"/>
        <dbReference type="ChEBI" id="CHEBI:28938"/>
        <dbReference type="EC" id="3.5.4.5"/>
    </reaction>
</comment>
<comment type="function">
    <text evidence="2 12">This enzyme scavenges exogenous and endogenous cytidine and 2'-deoxycytidine for UMP synthesis.</text>
</comment>
<dbReference type="SUPFAM" id="SSF53927">
    <property type="entry name" value="Cytidine deaminase-like"/>
    <property type="match status" value="1"/>
</dbReference>
<accession>A0ABQ6R0I9</accession>
<keyword evidence="15" id="KW-1185">Reference proteome</keyword>
<dbReference type="EMBL" id="BTTX01000006">
    <property type="protein sequence ID" value="GMU09810.1"/>
    <property type="molecule type" value="Genomic_DNA"/>
</dbReference>
<comment type="cofactor">
    <cofactor evidence="1 12">
        <name>Zn(2+)</name>
        <dbReference type="ChEBI" id="CHEBI:29105"/>
    </cofactor>
</comment>
<evidence type="ECO:0000256" key="9">
    <source>
        <dbReference type="ARBA" id="ARBA00032005"/>
    </source>
</evidence>
<dbReference type="CDD" id="cd01283">
    <property type="entry name" value="cytidine_deaminase"/>
    <property type="match status" value="1"/>
</dbReference>
<evidence type="ECO:0000256" key="7">
    <source>
        <dbReference type="ARBA" id="ARBA00022801"/>
    </source>
</evidence>
<comment type="caution">
    <text evidence="14">The sequence shown here is derived from an EMBL/GenBank/DDBJ whole genome shotgun (WGS) entry which is preliminary data.</text>
</comment>
<gene>
    <name evidence="14" type="ORF">ASNO1_60640</name>
</gene>
<feature type="domain" description="CMP/dCMP-type deaminase" evidence="13">
    <location>
        <begin position="20"/>
        <end position="147"/>
    </location>
</feature>
<dbReference type="PROSITE" id="PS51747">
    <property type="entry name" value="CYT_DCMP_DEAMINASES_2"/>
    <property type="match status" value="1"/>
</dbReference>
<evidence type="ECO:0000256" key="2">
    <source>
        <dbReference type="ARBA" id="ARBA00003949"/>
    </source>
</evidence>
<evidence type="ECO:0000256" key="5">
    <source>
        <dbReference type="ARBA" id="ARBA00018266"/>
    </source>
</evidence>
<evidence type="ECO:0000313" key="15">
    <source>
        <dbReference type="Proteomes" id="UP001342631"/>
    </source>
</evidence>
<sequence length="149" mass="16252">MDGRRWTASDVKEGGMAEEIPWERLFEEALRVRQRAHVPYSKFPVGAAVLYADGSIVAGCNVENATYGLTVCAERNAFVAGVAQGREKPVAVAVVVDTPEPCPPCGMCRQVMAEFAGPDLPVRSRTLNGQEARYPLSELLPHAFTRSFL</sequence>
<dbReference type="InterPro" id="IPR002125">
    <property type="entry name" value="CMP_dCMP_dom"/>
</dbReference>
<name>A0ABQ6R0I9_9BACT</name>
<organism evidence="14 15">
    <name type="scientific">Corallococcus caeni</name>
    <dbReference type="NCBI Taxonomy" id="3082388"/>
    <lineage>
        <taxon>Bacteria</taxon>
        <taxon>Pseudomonadati</taxon>
        <taxon>Myxococcota</taxon>
        <taxon>Myxococcia</taxon>
        <taxon>Myxococcales</taxon>
        <taxon>Cystobacterineae</taxon>
        <taxon>Myxococcaceae</taxon>
        <taxon>Corallococcus</taxon>
    </lineage>
</organism>
<evidence type="ECO:0000256" key="12">
    <source>
        <dbReference type="RuleBase" id="RU364006"/>
    </source>
</evidence>
<evidence type="ECO:0000259" key="13">
    <source>
        <dbReference type="PROSITE" id="PS51747"/>
    </source>
</evidence>
<dbReference type="PANTHER" id="PTHR11644">
    <property type="entry name" value="CYTIDINE DEAMINASE"/>
    <property type="match status" value="1"/>
</dbReference>
<dbReference type="InterPro" id="IPR050202">
    <property type="entry name" value="Cyt/Deoxycyt_deaminase"/>
</dbReference>
<dbReference type="EC" id="3.5.4.5" evidence="4 12"/>
<evidence type="ECO:0000256" key="10">
    <source>
        <dbReference type="ARBA" id="ARBA00049252"/>
    </source>
</evidence>
<dbReference type="InterPro" id="IPR016193">
    <property type="entry name" value="Cytidine_deaminase-like"/>
</dbReference>
<dbReference type="Proteomes" id="UP001342631">
    <property type="component" value="Unassembled WGS sequence"/>
</dbReference>
<evidence type="ECO:0000256" key="6">
    <source>
        <dbReference type="ARBA" id="ARBA00022723"/>
    </source>
</evidence>
<dbReference type="PANTHER" id="PTHR11644:SF2">
    <property type="entry name" value="CYTIDINE DEAMINASE"/>
    <property type="match status" value="1"/>
</dbReference>
<proteinExistence type="inferred from homology"/>
<dbReference type="Gene3D" id="3.40.140.10">
    <property type="entry name" value="Cytidine Deaminase, domain 2"/>
    <property type="match status" value="1"/>
</dbReference>
<evidence type="ECO:0000313" key="14">
    <source>
        <dbReference type="EMBL" id="GMU09810.1"/>
    </source>
</evidence>
<evidence type="ECO:0000256" key="8">
    <source>
        <dbReference type="ARBA" id="ARBA00022833"/>
    </source>
</evidence>
<reference evidence="14 15" key="1">
    <citation type="journal article" date="2024" name="Arch. Microbiol.">
        <title>Corallococcus caeni sp. nov., a novel myxobacterium isolated from activated sludge.</title>
        <authorList>
            <person name="Tomita S."/>
            <person name="Nakai R."/>
            <person name="Kuroda K."/>
            <person name="Kurashita H."/>
            <person name="Hatamoto M."/>
            <person name="Yamaguchi T."/>
            <person name="Narihiro T."/>
        </authorList>
    </citation>
    <scope>NUCLEOTIDE SEQUENCE [LARGE SCALE GENOMIC DNA]</scope>
    <source>
        <strain evidence="14 15">NO1</strain>
    </source>
</reference>
<evidence type="ECO:0000256" key="11">
    <source>
        <dbReference type="ARBA" id="ARBA00049558"/>
    </source>
</evidence>
<evidence type="ECO:0000256" key="1">
    <source>
        <dbReference type="ARBA" id="ARBA00001947"/>
    </source>
</evidence>
<protein>
    <recommendedName>
        <fullName evidence="5 12">Cytidine deaminase</fullName>
        <ecNumber evidence="4 12">3.5.4.5</ecNumber>
    </recommendedName>
    <alternativeName>
        <fullName evidence="9 12">Cytidine aminohydrolase</fullName>
    </alternativeName>
</protein>
<evidence type="ECO:0000256" key="4">
    <source>
        <dbReference type="ARBA" id="ARBA00012783"/>
    </source>
</evidence>
<dbReference type="InterPro" id="IPR006262">
    <property type="entry name" value="Cyt_deam_tetra"/>
</dbReference>
<keyword evidence="8 12" id="KW-0862">Zinc</keyword>
<keyword evidence="7 12" id="KW-0378">Hydrolase</keyword>
<dbReference type="NCBIfam" id="NF004064">
    <property type="entry name" value="PRK05578.1"/>
    <property type="match status" value="1"/>
</dbReference>
<dbReference type="Pfam" id="PF00383">
    <property type="entry name" value="dCMP_cyt_deam_1"/>
    <property type="match status" value="1"/>
</dbReference>
<comment type="similarity">
    <text evidence="3 12">Belongs to the cytidine and deoxycytidylate deaminase family.</text>
</comment>
<comment type="catalytic activity">
    <reaction evidence="10 12">
        <text>2'-deoxycytidine + H2O + H(+) = 2'-deoxyuridine + NH4(+)</text>
        <dbReference type="Rhea" id="RHEA:13433"/>
        <dbReference type="ChEBI" id="CHEBI:15377"/>
        <dbReference type="ChEBI" id="CHEBI:15378"/>
        <dbReference type="ChEBI" id="CHEBI:15698"/>
        <dbReference type="ChEBI" id="CHEBI:16450"/>
        <dbReference type="ChEBI" id="CHEBI:28938"/>
        <dbReference type="EC" id="3.5.4.5"/>
    </reaction>
</comment>
<keyword evidence="6 12" id="KW-0479">Metal-binding</keyword>